<name>A0A381XC19_9ZZZZ</name>
<feature type="non-terminal residue" evidence="1">
    <location>
        <position position="109"/>
    </location>
</feature>
<dbReference type="EMBL" id="UINC01014480">
    <property type="protein sequence ID" value="SVA61727.1"/>
    <property type="molecule type" value="Genomic_DNA"/>
</dbReference>
<dbReference type="Gene3D" id="3.20.20.70">
    <property type="entry name" value="Aldolase class I"/>
    <property type="match status" value="1"/>
</dbReference>
<dbReference type="SUPFAM" id="SSF51412">
    <property type="entry name" value="Inosine monophosphate dehydrogenase (IMPDH)"/>
    <property type="match status" value="1"/>
</dbReference>
<evidence type="ECO:0000313" key="1">
    <source>
        <dbReference type="EMBL" id="SVA61727.1"/>
    </source>
</evidence>
<accession>A0A381XC19</accession>
<feature type="non-terminal residue" evidence="1">
    <location>
        <position position="1"/>
    </location>
</feature>
<gene>
    <name evidence="1" type="ORF">METZ01_LOCUS114581</name>
</gene>
<dbReference type="InterPro" id="IPR013785">
    <property type="entry name" value="Aldolase_TIM"/>
</dbReference>
<organism evidence="1">
    <name type="scientific">marine metagenome</name>
    <dbReference type="NCBI Taxonomy" id="408172"/>
    <lineage>
        <taxon>unclassified sequences</taxon>
        <taxon>metagenomes</taxon>
        <taxon>ecological metagenomes</taxon>
    </lineage>
</organism>
<dbReference type="PANTHER" id="PTHR32332:SF38">
    <property type="entry name" value="MONOOXYGENASE RV1533-RELATED"/>
    <property type="match status" value="1"/>
</dbReference>
<reference evidence="1" key="1">
    <citation type="submission" date="2018-05" db="EMBL/GenBank/DDBJ databases">
        <authorList>
            <person name="Lanie J.A."/>
            <person name="Ng W.-L."/>
            <person name="Kazmierczak K.M."/>
            <person name="Andrzejewski T.M."/>
            <person name="Davidsen T.M."/>
            <person name="Wayne K.J."/>
            <person name="Tettelin H."/>
            <person name="Glass J.I."/>
            <person name="Rusch D."/>
            <person name="Podicherti R."/>
            <person name="Tsui H.-C.T."/>
            <person name="Winkler M.E."/>
        </authorList>
    </citation>
    <scope>NUCLEOTIDE SEQUENCE</scope>
</reference>
<protein>
    <submittedName>
        <fullName evidence="1">Uncharacterized protein</fullName>
    </submittedName>
</protein>
<sequence>VNSKICDLLGIEFPLFAFSHCRDVIAEVSNAGGFGVLGAAGHTPETLDVELTWIDEHVNGKPYGVDLLVPTSMESKAQGLSKEELEDRIPIEHKRYIEELLAQHDIDTA</sequence>
<proteinExistence type="predicted"/>
<dbReference type="PANTHER" id="PTHR32332">
    <property type="entry name" value="2-NITROPROPANE DIOXYGENASE"/>
    <property type="match status" value="1"/>
</dbReference>
<dbReference type="Pfam" id="PF03060">
    <property type="entry name" value="NMO"/>
    <property type="match status" value="1"/>
</dbReference>
<dbReference type="AlphaFoldDB" id="A0A381XC19"/>